<organism evidence="2 3">
    <name type="scientific">Odynerus spinipes</name>
    <dbReference type="NCBI Taxonomy" id="1348599"/>
    <lineage>
        <taxon>Eukaryota</taxon>
        <taxon>Metazoa</taxon>
        <taxon>Ecdysozoa</taxon>
        <taxon>Arthropoda</taxon>
        <taxon>Hexapoda</taxon>
        <taxon>Insecta</taxon>
        <taxon>Pterygota</taxon>
        <taxon>Neoptera</taxon>
        <taxon>Endopterygota</taxon>
        <taxon>Hymenoptera</taxon>
        <taxon>Apocrita</taxon>
        <taxon>Aculeata</taxon>
        <taxon>Vespoidea</taxon>
        <taxon>Vespidae</taxon>
        <taxon>Eumeninae</taxon>
        <taxon>Odynerus</taxon>
    </lineage>
</organism>
<feature type="signal peptide" evidence="1">
    <location>
        <begin position="1"/>
        <end position="20"/>
    </location>
</feature>
<name>A0AAD9VIJ5_9HYME</name>
<keyword evidence="3" id="KW-1185">Reference proteome</keyword>
<accession>A0AAD9VIJ5</accession>
<evidence type="ECO:0000313" key="3">
    <source>
        <dbReference type="Proteomes" id="UP001258017"/>
    </source>
</evidence>
<keyword evidence="1" id="KW-0732">Signal</keyword>
<evidence type="ECO:0000313" key="2">
    <source>
        <dbReference type="EMBL" id="KAK2576046.1"/>
    </source>
</evidence>
<reference evidence="2" key="1">
    <citation type="submission" date="2021-08" db="EMBL/GenBank/DDBJ databases">
        <authorList>
            <person name="Misof B."/>
            <person name="Oliver O."/>
            <person name="Podsiadlowski L."/>
            <person name="Donath A."/>
            <person name="Peters R."/>
            <person name="Mayer C."/>
            <person name="Rust J."/>
            <person name="Gunkel S."/>
            <person name="Lesny P."/>
            <person name="Martin S."/>
            <person name="Oeyen J.P."/>
            <person name="Petersen M."/>
            <person name="Panagiotis P."/>
            <person name="Wilbrandt J."/>
            <person name="Tanja T."/>
        </authorList>
    </citation>
    <scope>NUCLEOTIDE SEQUENCE</scope>
    <source>
        <strain evidence="2">GBR_01_08_01A</strain>
        <tissue evidence="2">Thorax + abdomen</tissue>
    </source>
</reference>
<protein>
    <submittedName>
        <fullName evidence="2">Uncharacterized protein</fullName>
    </submittedName>
</protein>
<dbReference type="AlphaFoldDB" id="A0AAD9VIJ5"/>
<gene>
    <name evidence="2" type="ORF">KPH14_007389</name>
</gene>
<dbReference type="Proteomes" id="UP001258017">
    <property type="component" value="Unassembled WGS sequence"/>
</dbReference>
<feature type="chain" id="PRO_5041947330" evidence="1">
    <location>
        <begin position="21"/>
        <end position="135"/>
    </location>
</feature>
<evidence type="ECO:0000256" key="1">
    <source>
        <dbReference type="SAM" id="SignalP"/>
    </source>
</evidence>
<dbReference type="EMBL" id="JAIFRP010004408">
    <property type="protein sequence ID" value="KAK2576046.1"/>
    <property type="molecule type" value="Genomic_DNA"/>
</dbReference>
<sequence length="135" mass="15616">MEHKVVLVIVTLLATAMWYARDSDSAVVRSPQEFSEALQEMLRSSVINKVRDLRSTDVEERNGTRHICQGNPCGWAIYTKFTRRFEYFMKNTCECPDYSYKCVHAEDDLSVSAYVYRCRQNTTSNDIEAPPEDTN</sequence>
<proteinExistence type="predicted"/>
<reference evidence="2" key="2">
    <citation type="journal article" date="2023" name="Commun. Biol.">
        <title>Intrasexual cuticular hydrocarbon dimorphism in a wasp sheds light on hydrocarbon biosynthesis genes in Hymenoptera.</title>
        <authorList>
            <person name="Moris V.C."/>
            <person name="Podsiadlowski L."/>
            <person name="Martin S."/>
            <person name="Oeyen J.P."/>
            <person name="Donath A."/>
            <person name="Petersen M."/>
            <person name="Wilbrandt J."/>
            <person name="Misof B."/>
            <person name="Liedtke D."/>
            <person name="Thamm M."/>
            <person name="Scheiner R."/>
            <person name="Schmitt T."/>
            <person name="Niehuis O."/>
        </authorList>
    </citation>
    <scope>NUCLEOTIDE SEQUENCE</scope>
    <source>
        <strain evidence="2">GBR_01_08_01A</strain>
    </source>
</reference>
<comment type="caution">
    <text evidence="2">The sequence shown here is derived from an EMBL/GenBank/DDBJ whole genome shotgun (WGS) entry which is preliminary data.</text>
</comment>